<dbReference type="InterPro" id="IPR012854">
    <property type="entry name" value="Cu_amine_oxidase-like_N"/>
</dbReference>
<dbReference type="EMBL" id="BOSM01000013">
    <property type="protein sequence ID" value="GIP61038.1"/>
    <property type="molecule type" value="Genomic_DNA"/>
</dbReference>
<dbReference type="SUPFAM" id="SSF55383">
    <property type="entry name" value="Copper amine oxidase, domain N"/>
    <property type="match status" value="1"/>
</dbReference>
<proteinExistence type="predicted"/>
<feature type="domain" description="Copper amine oxidase-like N-terminal" evidence="1">
    <location>
        <begin position="320"/>
        <end position="431"/>
    </location>
</feature>
<dbReference type="Pfam" id="PF07833">
    <property type="entry name" value="Cu_amine_oxidN1"/>
    <property type="match status" value="1"/>
</dbReference>
<protein>
    <recommendedName>
        <fullName evidence="5">Copper amine oxidase</fullName>
    </recommendedName>
</protein>
<dbReference type="InterPro" id="IPR051532">
    <property type="entry name" value="Ester_Hydrolysis_Enzymes"/>
</dbReference>
<dbReference type="Gene3D" id="3.40.50.1110">
    <property type="entry name" value="SGNH hydrolase"/>
    <property type="match status" value="1"/>
</dbReference>
<evidence type="ECO:0008006" key="5">
    <source>
        <dbReference type="Google" id="ProtNLM"/>
    </source>
</evidence>
<dbReference type="Proteomes" id="UP000681290">
    <property type="component" value="Unassembled WGS sequence"/>
</dbReference>
<dbReference type="PANTHER" id="PTHR30383:SF5">
    <property type="entry name" value="SGNH HYDROLASE-TYPE ESTERASE DOMAIN-CONTAINING PROTEIN"/>
    <property type="match status" value="1"/>
</dbReference>
<dbReference type="PANTHER" id="PTHR30383">
    <property type="entry name" value="THIOESTERASE 1/PROTEASE 1/LYSOPHOSPHOLIPASE L1"/>
    <property type="match status" value="1"/>
</dbReference>
<sequence>MLVRKMGIRCSAASLLMLAALLCFPVTFLTVESRSLTGDQALERAIAVQMEEKAYHIVALGDSISAGYEPGMDEKSVPYGYVERLREQGLYYGRTKVHNYGILGLTSSGLKNYISAIQSGEAIRPEAIQRGLPDPRIAAFAAGIADTRAALEQADLITITIGGNDLYSLLTDIAHYSPAEIEAKGRELLAAYTLNIREILDDLTAINPRAQIILMDQYQPVPKRIAGSAYTDLENAADTFTAAVEGIAGEYASQGKLVKAAHVAQAFKGREIALTHILPGGDIHPSQAGYEAIAKAVAEEAWGSYRENGKLKEGVPLHIVVKGEKLQTPYAPVLLHNQTFLALKDITEAIGASARWDSRSSTATVTYGGRTVVIPIGASQVIANGELVATHNPAFLYKIGQEAKTYVPLAVLAQGLGLDVQYSEKSKTVFINL</sequence>
<evidence type="ECO:0000313" key="4">
    <source>
        <dbReference type="Proteomes" id="UP000681290"/>
    </source>
</evidence>
<accession>A0ABQ4MYP1</accession>
<dbReference type="Gene3D" id="3.30.457.10">
    <property type="entry name" value="Copper amine oxidase-like, N-terminal domain"/>
    <property type="match status" value="1"/>
</dbReference>
<dbReference type="InterPro" id="IPR013830">
    <property type="entry name" value="SGNH_hydro"/>
</dbReference>
<reference evidence="3 4" key="1">
    <citation type="submission" date="2021-03" db="EMBL/GenBank/DDBJ databases">
        <title>Antimicrobial resistance genes in bacteria isolated from Japanese honey, and their potential for conferring macrolide and lincosamide resistance in the American foulbrood pathogen Paenibacillus larvae.</title>
        <authorList>
            <person name="Okamoto M."/>
            <person name="Kumagai M."/>
            <person name="Kanamori H."/>
            <person name="Takamatsu D."/>
        </authorList>
    </citation>
    <scope>NUCLEOTIDE SEQUENCE [LARGE SCALE GENOMIC DNA]</scope>
    <source>
        <strain evidence="3 4">J15TS10</strain>
    </source>
</reference>
<name>A0ABQ4MYP1_9BACL</name>
<dbReference type="InterPro" id="IPR036514">
    <property type="entry name" value="SGNH_hydro_sf"/>
</dbReference>
<dbReference type="RefSeq" id="WP_244996881.1">
    <property type="nucleotide sequence ID" value="NZ_BOSM01000013.1"/>
</dbReference>
<dbReference type="InterPro" id="IPR036582">
    <property type="entry name" value="Mao_N_sf"/>
</dbReference>
<evidence type="ECO:0000259" key="2">
    <source>
        <dbReference type="Pfam" id="PF13472"/>
    </source>
</evidence>
<evidence type="ECO:0000313" key="3">
    <source>
        <dbReference type="EMBL" id="GIP61038.1"/>
    </source>
</evidence>
<keyword evidence="4" id="KW-1185">Reference proteome</keyword>
<dbReference type="SUPFAM" id="SSF52266">
    <property type="entry name" value="SGNH hydrolase"/>
    <property type="match status" value="1"/>
</dbReference>
<feature type="domain" description="SGNH hydrolase-type esterase" evidence="2">
    <location>
        <begin position="59"/>
        <end position="292"/>
    </location>
</feature>
<evidence type="ECO:0000259" key="1">
    <source>
        <dbReference type="Pfam" id="PF07833"/>
    </source>
</evidence>
<dbReference type="Pfam" id="PF13472">
    <property type="entry name" value="Lipase_GDSL_2"/>
    <property type="match status" value="1"/>
</dbReference>
<organism evidence="3 4">
    <name type="scientific">Paenibacillus woosongensis</name>
    <dbReference type="NCBI Taxonomy" id="307580"/>
    <lineage>
        <taxon>Bacteria</taxon>
        <taxon>Bacillati</taxon>
        <taxon>Bacillota</taxon>
        <taxon>Bacilli</taxon>
        <taxon>Bacillales</taxon>
        <taxon>Paenibacillaceae</taxon>
        <taxon>Paenibacillus</taxon>
    </lineage>
</organism>
<comment type="caution">
    <text evidence="3">The sequence shown here is derived from an EMBL/GenBank/DDBJ whole genome shotgun (WGS) entry which is preliminary data.</text>
</comment>
<gene>
    <name evidence="3" type="ORF">J15TS10_48520</name>
</gene>